<dbReference type="RefSeq" id="WP_284921534.1">
    <property type="nucleotide sequence ID" value="NZ_CP126980.1"/>
</dbReference>
<name>A0ABY8WSV1_9ACTN</name>
<feature type="transmembrane region" description="Helical" evidence="2">
    <location>
        <begin position="179"/>
        <end position="198"/>
    </location>
</feature>
<gene>
    <name evidence="3" type="ORF">ACTOB_003747</name>
</gene>
<keyword evidence="4" id="KW-1185">Reference proteome</keyword>
<feature type="compositionally biased region" description="Basic and acidic residues" evidence="1">
    <location>
        <begin position="103"/>
        <end position="122"/>
    </location>
</feature>
<evidence type="ECO:0000313" key="4">
    <source>
        <dbReference type="Proteomes" id="UP001240150"/>
    </source>
</evidence>
<keyword evidence="2" id="KW-1133">Transmembrane helix</keyword>
<protein>
    <submittedName>
        <fullName evidence="3">Uncharacterized protein</fullName>
    </submittedName>
</protein>
<feature type="region of interest" description="Disordered" evidence="1">
    <location>
        <begin position="103"/>
        <end position="148"/>
    </location>
</feature>
<accession>A0ABY8WSV1</accession>
<evidence type="ECO:0000256" key="1">
    <source>
        <dbReference type="SAM" id="MobiDB-lite"/>
    </source>
</evidence>
<keyword evidence="2" id="KW-0812">Transmembrane</keyword>
<evidence type="ECO:0000256" key="2">
    <source>
        <dbReference type="SAM" id="Phobius"/>
    </source>
</evidence>
<dbReference type="Proteomes" id="UP001240150">
    <property type="component" value="Chromosome"/>
</dbReference>
<keyword evidence="2" id="KW-0472">Membrane</keyword>
<sequence length="210" mass="22693">MCAAALSATIGAFVQYADQAWVDQSKKVDWEKVGAHAALGAVEGLGGKGFFNKYLPAAKKWATKAMDCIVKQSKHFVKSGRIYAAIAAMFSIVMQTLSRRRKSDSVSRKGEVAVNHEPRKSPADPTSSTPLDGPAGPLHQTDPVGEDSGTMQSLLAAQVLVTLIALGYGVFTGDWSETWTMIGGCLVFAAAAWVFFQIRTMLRDRRRPGR</sequence>
<evidence type="ECO:0000313" key="3">
    <source>
        <dbReference type="EMBL" id="WIN00067.1"/>
    </source>
</evidence>
<dbReference type="EMBL" id="CP126980">
    <property type="protein sequence ID" value="WIN00067.1"/>
    <property type="molecule type" value="Genomic_DNA"/>
</dbReference>
<organism evidence="3 4">
    <name type="scientific">Actinoplanes oblitus</name>
    <dbReference type="NCBI Taxonomy" id="3040509"/>
    <lineage>
        <taxon>Bacteria</taxon>
        <taxon>Bacillati</taxon>
        <taxon>Actinomycetota</taxon>
        <taxon>Actinomycetes</taxon>
        <taxon>Micromonosporales</taxon>
        <taxon>Micromonosporaceae</taxon>
        <taxon>Actinoplanes</taxon>
    </lineage>
</organism>
<feature type="transmembrane region" description="Helical" evidence="2">
    <location>
        <begin position="154"/>
        <end position="173"/>
    </location>
</feature>
<proteinExistence type="predicted"/>
<reference evidence="3 4" key="1">
    <citation type="submission" date="2023-06" db="EMBL/GenBank/DDBJ databases">
        <authorList>
            <person name="Yushchuk O."/>
            <person name="Binda E."/>
            <person name="Ruckert-Reed C."/>
            <person name="Fedorenko V."/>
            <person name="Kalinowski J."/>
            <person name="Marinelli F."/>
        </authorList>
    </citation>
    <scope>NUCLEOTIDE SEQUENCE [LARGE SCALE GENOMIC DNA]</scope>
    <source>
        <strain evidence="3 4">NRRL 3884</strain>
    </source>
</reference>